<dbReference type="Pfam" id="PF01569">
    <property type="entry name" value="PAP2"/>
    <property type="match status" value="1"/>
</dbReference>
<feature type="transmembrane region" description="Helical" evidence="6">
    <location>
        <begin position="179"/>
        <end position="198"/>
    </location>
</feature>
<evidence type="ECO:0000256" key="4">
    <source>
        <dbReference type="ARBA" id="ARBA00022989"/>
    </source>
</evidence>
<dbReference type="Proteomes" id="UP000530660">
    <property type="component" value="Unassembled WGS sequence"/>
</dbReference>
<dbReference type="GO" id="GO:0016020">
    <property type="term" value="C:membrane"/>
    <property type="evidence" value="ECO:0007669"/>
    <property type="project" value="UniProtKB-SubCell"/>
</dbReference>
<dbReference type="PANTHER" id="PTHR10165:SF35">
    <property type="entry name" value="RE23632P"/>
    <property type="match status" value="1"/>
</dbReference>
<dbReference type="InterPro" id="IPR043216">
    <property type="entry name" value="PAP-like"/>
</dbReference>
<dbReference type="PANTHER" id="PTHR10165">
    <property type="entry name" value="LIPID PHOSPHATE PHOSPHATASE"/>
    <property type="match status" value="1"/>
</dbReference>
<dbReference type="GO" id="GO:0046839">
    <property type="term" value="P:phospholipid dephosphorylation"/>
    <property type="evidence" value="ECO:0007669"/>
    <property type="project" value="TreeGrafter"/>
</dbReference>
<accession>A0A7J7INR0</accession>
<evidence type="ECO:0000256" key="5">
    <source>
        <dbReference type="ARBA" id="ARBA00023136"/>
    </source>
</evidence>
<feature type="transmembrane region" description="Helical" evidence="6">
    <location>
        <begin position="112"/>
        <end position="129"/>
    </location>
</feature>
<dbReference type="SUPFAM" id="SSF48317">
    <property type="entry name" value="Acid phosphatase/Vanadium-dependent haloperoxidase"/>
    <property type="match status" value="1"/>
</dbReference>
<evidence type="ECO:0000256" key="1">
    <source>
        <dbReference type="ARBA" id="ARBA00004141"/>
    </source>
</evidence>
<evidence type="ECO:0000256" key="6">
    <source>
        <dbReference type="SAM" id="Phobius"/>
    </source>
</evidence>
<keyword evidence="4 6" id="KW-1133">Transmembrane helix</keyword>
<name>A0A7J7INR0_9RHOD</name>
<dbReference type="InterPro" id="IPR036938">
    <property type="entry name" value="PAP2/HPO_sf"/>
</dbReference>
<dbReference type="GO" id="GO:0008195">
    <property type="term" value="F:phosphatidate phosphatase activity"/>
    <property type="evidence" value="ECO:0007669"/>
    <property type="project" value="TreeGrafter"/>
</dbReference>
<keyword evidence="5 6" id="KW-0472">Membrane</keyword>
<evidence type="ECO:0000313" key="8">
    <source>
        <dbReference type="EMBL" id="KAF6004658.1"/>
    </source>
</evidence>
<feature type="transmembrane region" description="Helical" evidence="6">
    <location>
        <begin position="76"/>
        <end position="100"/>
    </location>
</feature>
<keyword evidence="9" id="KW-1185">Reference proteome</keyword>
<proteinExistence type="inferred from homology"/>
<organism evidence="8 9">
    <name type="scientific">Cyanidiococcus yangmingshanensis</name>
    <dbReference type="NCBI Taxonomy" id="2690220"/>
    <lineage>
        <taxon>Eukaryota</taxon>
        <taxon>Rhodophyta</taxon>
        <taxon>Bangiophyceae</taxon>
        <taxon>Cyanidiales</taxon>
        <taxon>Cyanidiaceae</taxon>
        <taxon>Cyanidiococcus</taxon>
    </lineage>
</organism>
<evidence type="ECO:0000259" key="7">
    <source>
        <dbReference type="SMART" id="SM00014"/>
    </source>
</evidence>
<sequence>MEAPSAPPAIDIDPQGTLLPGRVHQVDFGASLCTFLWSAAALVVSIGLQFAQPTLRPFFVNDANHWYLHTDETVPYYIVLLAGFVLLLPIIAFYDFLVFVQRESMVVALNHVLGYVSAFGWNALTTQYIKLWAGSLRPDFGSRCFGNGKLPPLTYSAGVVRNNFECTTDNQQLLNGGRMSFVSGHTSTAMVFAVYFAVFFCRRAQMLPESRLRWFKMNLMYFSSFLALILAILVGVSRIVDNRHFPADVVGGAMVGTGFALGLFFLFEGHVRFTPIRKHQPLWTNGLRQEPPV</sequence>
<dbReference type="SMART" id="SM00014">
    <property type="entry name" value="acidPPc"/>
    <property type="match status" value="1"/>
</dbReference>
<feature type="transmembrane region" description="Helical" evidence="6">
    <location>
        <begin position="219"/>
        <end position="237"/>
    </location>
</feature>
<dbReference type="InterPro" id="IPR000326">
    <property type="entry name" value="PAP2/HPO"/>
</dbReference>
<reference evidence="8 9" key="1">
    <citation type="journal article" date="2020" name="J. Phycol.">
        <title>Comparative genome analysis reveals Cyanidiococcus gen. nov., a new extremophilic red algal genus sister to Cyanidioschyzon (Cyanidioschyzonaceae, Rhodophyta).</title>
        <authorList>
            <person name="Liu S.-L."/>
            <person name="Chiang Y.-R."/>
            <person name="Yoon H.S."/>
            <person name="Fu H.-Y."/>
        </authorList>
    </citation>
    <scope>NUCLEOTIDE SEQUENCE [LARGE SCALE GENOMIC DNA]</scope>
    <source>
        <strain evidence="8 9">THAL066</strain>
    </source>
</reference>
<evidence type="ECO:0000256" key="2">
    <source>
        <dbReference type="ARBA" id="ARBA00008816"/>
    </source>
</evidence>
<evidence type="ECO:0000313" key="9">
    <source>
        <dbReference type="Proteomes" id="UP000530660"/>
    </source>
</evidence>
<dbReference type="OrthoDB" id="10030083at2759"/>
<protein>
    <recommendedName>
        <fullName evidence="7">Phosphatidic acid phosphatase type 2/haloperoxidase domain-containing protein</fullName>
    </recommendedName>
</protein>
<feature type="domain" description="Phosphatidic acid phosphatase type 2/haloperoxidase" evidence="7">
    <location>
        <begin position="112"/>
        <end position="264"/>
    </location>
</feature>
<evidence type="ECO:0000256" key="3">
    <source>
        <dbReference type="ARBA" id="ARBA00022692"/>
    </source>
</evidence>
<feature type="transmembrane region" description="Helical" evidence="6">
    <location>
        <begin position="249"/>
        <end position="267"/>
    </location>
</feature>
<dbReference type="Gene3D" id="1.20.144.10">
    <property type="entry name" value="Phosphatidic acid phosphatase type 2/haloperoxidase"/>
    <property type="match status" value="1"/>
</dbReference>
<gene>
    <name evidence="8" type="ORF">F1559_004944</name>
</gene>
<comment type="caution">
    <text evidence="8">The sequence shown here is derived from an EMBL/GenBank/DDBJ whole genome shotgun (WGS) entry which is preliminary data.</text>
</comment>
<comment type="similarity">
    <text evidence="2">Belongs to the PA-phosphatase related phosphoesterase family.</text>
</comment>
<dbReference type="GO" id="GO:0006644">
    <property type="term" value="P:phospholipid metabolic process"/>
    <property type="evidence" value="ECO:0007669"/>
    <property type="project" value="InterPro"/>
</dbReference>
<dbReference type="EMBL" id="VWRR01000003">
    <property type="protein sequence ID" value="KAF6004658.1"/>
    <property type="molecule type" value="Genomic_DNA"/>
</dbReference>
<dbReference type="AlphaFoldDB" id="A0A7J7INR0"/>
<keyword evidence="3 6" id="KW-0812">Transmembrane</keyword>
<feature type="transmembrane region" description="Helical" evidence="6">
    <location>
        <begin position="28"/>
        <end position="51"/>
    </location>
</feature>
<comment type="subcellular location">
    <subcellularLocation>
        <location evidence="1">Membrane</location>
        <topology evidence="1">Multi-pass membrane protein</topology>
    </subcellularLocation>
</comment>